<sequence length="114" mass="12979">MSLITGLDRWFVRGLEDMRRLVQQARSARTIMTPMTREFRPFNKVVCLWSSNGRLCNAKQAGLPAAPPALKGSHCDHQRLGKNESCLLQHIRRTNPGCRTWPAGYSHRHVLNAE</sequence>
<protein>
    <submittedName>
        <fullName evidence="1">Uncharacterized protein</fullName>
    </submittedName>
</protein>
<gene>
    <name evidence="1" type="ORF">PGTG_09316</name>
</gene>
<evidence type="ECO:0000313" key="2">
    <source>
        <dbReference type="Proteomes" id="UP000008783"/>
    </source>
</evidence>
<evidence type="ECO:0000313" key="1">
    <source>
        <dbReference type="EMBL" id="EFP83603.2"/>
    </source>
</evidence>
<dbReference type="EMBL" id="DS178287">
    <property type="protein sequence ID" value="EFP83603.2"/>
    <property type="molecule type" value="Genomic_DNA"/>
</dbReference>
<keyword evidence="2" id="KW-1185">Reference proteome</keyword>
<dbReference type="HOGENOM" id="CLU_2122267_0_0_1"/>
<reference evidence="2" key="2">
    <citation type="journal article" date="2011" name="Proc. Natl. Acad. Sci. U.S.A.">
        <title>Obligate biotrophy features unraveled by the genomic analysis of rust fungi.</title>
        <authorList>
            <person name="Duplessis S."/>
            <person name="Cuomo C.A."/>
            <person name="Lin Y.-C."/>
            <person name="Aerts A."/>
            <person name="Tisserant E."/>
            <person name="Veneault-Fourrey C."/>
            <person name="Joly D.L."/>
            <person name="Hacquard S."/>
            <person name="Amselem J."/>
            <person name="Cantarel B.L."/>
            <person name="Chiu R."/>
            <person name="Coutinho P.M."/>
            <person name="Feau N."/>
            <person name="Field M."/>
            <person name="Frey P."/>
            <person name="Gelhaye E."/>
            <person name="Goldberg J."/>
            <person name="Grabherr M.G."/>
            <person name="Kodira C.D."/>
            <person name="Kohler A."/>
            <person name="Kuees U."/>
            <person name="Lindquist E.A."/>
            <person name="Lucas S.M."/>
            <person name="Mago R."/>
            <person name="Mauceli E."/>
            <person name="Morin E."/>
            <person name="Murat C."/>
            <person name="Pangilinan J.L."/>
            <person name="Park R."/>
            <person name="Pearson M."/>
            <person name="Quesneville H."/>
            <person name="Rouhier N."/>
            <person name="Sakthikumar S."/>
            <person name="Salamov A.A."/>
            <person name="Schmutz J."/>
            <person name="Selles B."/>
            <person name="Shapiro H."/>
            <person name="Tanguay P."/>
            <person name="Tuskan G.A."/>
            <person name="Henrissat B."/>
            <person name="Van de Peer Y."/>
            <person name="Rouze P."/>
            <person name="Ellis J.G."/>
            <person name="Dodds P.N."/>
            <person name="Schein J.E."/>
            <person name="Zhong S."/>
            <person name="Hamelin R.C."/>
            <person name="Grigoriev I.V."/>
            <person name="Szabo L.J."/>
            <person name="Martin F."/>
        </authorList>
    </citation>
    <scope>NUCLEOTIDE SEQUENCE [LARGE SCALE GENOMIC DNA]</scope>
    <source>
        <strain evidence="2">CRL 75-36-700-3 / race SCCL</strain>
    </source>
</reference>
<dbReference type="Proteomes" id="UP000008783">
    <property type="component" value="Unassembled WGS sequence"/>
</dbReference>
<dbReference type="GeneID" id="10532287"/>
<dbReference type="AlphaFoldDB" id="E3KH28"/>
<dbReference type="InParanoid" id="E3KH28"/>
<name>E3KH28_PUCGT</name>
<proteinExistence type="predicted"/>
<dbReference type="RefSeq" id="XP_003328022.2">
    <property type="nucleotide sequence ID" value="XM_003327974.2"/>
</dbReference>
<reference key="1">
    <citation type="submission" date="2007-01" db="EMBL/GenBank/DDBJ databases">
        <title>The Genome Sequence of Puccinia graminis f. sp. tritici Strain CRL 75-36-700-3.</title>
        <authorList>
            <consortium name="The Broad Institute Genome Sequencing Platform"/>
            <person name="Birren B."/>
            <person name="Lander E."/>
            <person name="Galagan J."/>
            <person name="Nusbaum C."/>
            <person name="Devon K."/>
            <person name="Cuomo C."/>
            <person name="Jaffe D."/>
            <person name="Butler J."/>
            <person name="Alvarez P."/>
            <person name="Gnerre S."/>
            <person name="Grabherr M."/>
            <person name="Mauceli E."/>
            <person name="Brockman W."/>
            <person name="Young S."/>
            <person name="LaButti K."/>
            <person name="Sykes S."/>
            <person name="DeCaprio D."/>
            <person name="Crawford M."/>
            <person name="Koehrsen M."/>
            <person name="Engels R."/>
            <person name="Montgomery P."/>
            <person name="Pearson M."/>
            <person name="Howarth C."/>
            <person name="Larson L."/>
            <person name="White J."/>
            <person name="Zeng Q."/>
            <person name="Kodira C."/>
            <person name="Yandava C."/>
            <person name="Alvarado L."/>
            <person name="O'Leary S."/>
            <person name="Szabo L."/>
            <person name="Dean R."/>
            <person name="Schein J."/>
        </authorList>
    </citation>
    <scope>NUCLEOTIDE SEQUENCE</scope>
    <source>
        <strain>CRL 75-36-700-3</strain>
    </source>
</reference>
<dbReference type="KEGG" id="pgr:PGTG_09316"/>
<dbReference type="VEuPathDB" id="FungiDB:PGTG_09316"/>
<organism evidence="1 2">
    <name type="scientific">Puccinia graminis f. sp. tritici (strain CRL 75-36-700-3 / race SCCL)</name>
    <name type="common">Black stem rust fungus</name>
    <dbReference type="NCBI Taxonomy" id="418459"/>
    <lineage>
        <taxon>Eukaryota</taxon>
        <taxon>Fungi</taxon>
        <taxon>Dikarya</taxon>
        <taxon>Basidiomycota</taxon>
        <taxon>Pucciniomycotina</taxon>
        <taxon>Pucciniomycetes</taxon>
        <taxon>Pucciniales</taxon>
        <taxon>Pucciniaceae</taxon>
        <taxon>Puccinia</taxon>
    </lineage>
</organism>
<accession>E3KH28</accession>